<evidence type="ECO:0000313" key="2">
    <source>
        <dbReference type="Proteomes" id="UP001206128"/>
    </source>
</evidence>
<comment type="caution">
    <text evidence="1">The sequence shown here is derived from an EMBL/GenBank/DDBJ whole genome shotgun (WGS) entry which is preliminary data.</text>
</comment>
<dbReference type="EMBL" id="JAMTCK010000010">
    <property type="protein sequence ID" value="MCP2167428.1"/>
    <property type="molecule type" value="Genomic_DNA"/>
</dbReference>
<accession>A0AAE3GJQ9</accession>
<dbReference type="Gene3D" id="3.40.710.10">
    <property type="entry name" value="DD-peptidase/beta-lactamase superfamily"/>
    <property type="match status" value="1"/>
</dbReference>
<gene>
    <name evidence="1" type="ORF">LX83_004301</name>
</gene>
<protein>
    <submittedName>
        <fullName evidence="1">Beta-lactamase</fullName>
    </submittedName>
</protein>
<dbReference type="AlphaFoldDB" id="A0AAE3GJQ9"/>
<dbReference type="Proteomes" id="UP001206128">
    <property type="component" value="Unassembled WGS sequence"/>
</dbReference>
<evidence type="ECO:0000313" key="1">
    <source>
        <dbReference type="EMBL" id="MCP2167428.1"/>
    </source>
</evidence>
<dbReference type="InterPro" id="IPR012338">
    <property type="entry name" value="Beta-lactam/transpept-like"/>
</dbReference>
<proteinExistence type="predicted"/>
<sequence>MAPAIQTSGAEAEKSPELAKIAFSHKYMPDLSVFPNFRRTRALGQGWAGGVASARGVAGAYAAALGVLDDGPAPLHADTVETFTRIRSEGIDLVSGVESRFALGFEVFDARYPCLGPEAFGHGGTAGASAFASPRLTRRHWRRTAGAAAHHRSTSQSWMAPEVTSRCSSIML</sequence>
<organism evidence="1 2">
    <name type="scientific">Goodfellowiella coeruleoviolacea</name>
    <dbReference type="NCBI Taxonomy" id="334858"/>
    <lineage>
        <taxon>Bacteria</taxon>
        <taxon>Bacillati</taxon>
        <taxon>Actinomycetota</taxon>
        <taxon>Actinomycetes</taxon>
        <taxon>Pseudonocardiales</taxon>
        <taxon>Pseudonocardiaceae</taxon>
        <taxon>Goodfellowiella</taxon>
    </lineage>
</organism>
<keyword evidence="2" id="KW-1185">Reference proteome</keyword>
<name>A0AAE3GJQ9_9PSEU</name>
<dbReference type="RefSeq" id="WP_253774314.1">
    <property type="nucleotide sequence ID" value="NZ_JAMTCK010000010.1"/>
</dbReference>
<dbReference type="SUPFAM" id="SSF56601">
    <property type="entry name" value="beta-lactamase/transpeptidase-like"/>
    <property type="match status" value="1"/>
</dbReference>
<reference evidence="1" key="1">
    <citation type="submission" date="2022-06" db="EMBL/GenBank/DDBJ databases">
        <title>Genomic Encyclopedia of Archaeal and Bacterial Type Strains, Phase II (KMG-II): from individual species to whole genera.</title>
        <authorList>
            <person name="Goeker M."/>
        </authorList>
    </citation>
    <scope>NUCLEOTIDE SEQUENCE</scope>
    <source>
        <strain evidence="1">DSM 43935</strain>
    </source>
</reference>